<evidence type="ECO:0008006" key="3">
    <source>
        <dbReference type="Google" id="ProtNLM"/>
    </source>
</evidence>
<reference evidence="1 2" key="1">
    <citation type="submission" date="2015-01" db="EMBL/GenBank/DDBJ databases">
        <title>The Genome Sequence of Capronia semiimmersa CBS27337.</title>
        <authorList>
            <consortium name="The Broad Institute Genomics Platform"/>
            <person name="Cuomo C."/>
            <person name="de Hoog S."/>
            <person name="Gorbushina A."/>
            <person name="Stielow B."/>
            <person name="Teixiera M."/>
            <person name="Abouelleil A."/>
            <person name="Chapman S.B."/>
            <person name="Priest M."/>
            <person name="Young S.K."/>
            <person name="Wortman J."/>
            <person name="Nusbaum C."/>
            <person name="Birren B."/>
        </authorList>
    </citation>
    <scope>NUCLEOTIDE SEQUENCE [LARGE SCALE GENOMIC DNA]</scope>
    <source>
        <strain evidence="1 2">CBS 27337</strain>
    </source>
</reference>
<dbReference type="STRING" id="5601.A0A0D2FMR8"/>
<dbReference type="EMBL" id="KN846958">
    <property type="protein sequence ID" value="KIW67940.1"/>
    <property type="molecule type" value="Genomic_DNA"/>
</dbReference>
<evidence type="ECO:0000313" key="1">
    <source>
        <dbReference type="EMBL" id="KIW67940.1"/>
    </source>
</evidence>
<sequence>MPFSSLQPHNMGKTFADLPAELRIMIFQESIKKRSISMLYLNRALYHELRPELYDFHVFKIAIDPSAMDFRVAIYDGTEYFLPVHSDHIRQPGCLVGKEIPFDKLKEIEIDILAPDHREPAQVICAWMQITRLLAWLLPQPKSAFPPLAESQIKPAINNTGLRLPHVHISFIQQEGRQWQKSIAAAPGRPEMIDLNILLSAFRRMRYVRGLSVTIPDACKADYLSEYCSETERLATRQSPFGSLPDDSRIQSIEDFLHTTLECILDDLPGPLAAQLRLQRFASWCSHSEDCHLRRIAGSAYLDQPGQFGGIHNAAARRKRNRLFKDRLDSFIMFSLAVSKARRPLPWLEQWAAVFPDGIPRKSSEEHIRMLNTEDDASAMLAALLGRAVDLSSRLRLRFPCCQEAASETHSIDTIA</sequence>
<name>A0A0D2FMR8_9EURO</name>
<dbReference type="AlphaFoldDB" id="A0A0D2FMR8"/>
<dbReference type="Proteomes" id="UP000054266">
    <property type="component" value="Unassembled WGS sequence"/>
</dbReference>
<dbReference type="HOGENOM" id="CLU_054793_0_0_1"/>
<protein>
    <recommendedName>
        <fullName evidence="3">F-box domain-containing protein</fullName>
    </recommendedName>
</protein>
<accession>A0A0D2FMR8</accession>
<proteinExistence type="predicted"/>
<evidence type="ECO:0000313" key="2">
    <source>
        <dbReference type="Proteomes" id="UP000054266"/>
    </source>
</evidence>
<gene>
    <name evidence="1" type="ORF">PV04_03919</name>
</gene>
<organism evidence="1 2">
    <name type="scientific">Phialophora macrospora</name>
    <dbReference type="NCBI Taxonomy" id="1851006"/>
    <lineage>
        <taxon>Eukaryota</taxon>
        <taxon>Fungi</taxon>
        <taxon>Dikarya</taxon>
        <taxon>Ascomycota</taxon>
        <taxon>Pezizomycotina</taxon>
        <taxon>Eurotiomycetes</taxon>
        <taxon>Chaetothyriomycetidae</taxon>
        <taxon>Chaetothyriales</taxon>
        <taxon>Herpotrichiellaceae</taxon>
        <taxon>Phialophora</taxon>
    </lineage>
</organism>
<keyword evidence="2" id="KW-1185">Reference proteome</keyword>